<keyword evidence="1" id="KW-0677">Repeat</keyword>
<protein>
    <recommendedName>
        <fullName evidence="6">GPI inositol-deacylase</fullName>
    </recommendedName>
</protein>
<dbReference type="EMBL" id="LFMI01000391">
    <property type="protein sequence ID" value="OTA03252.1"/>
    <property type="molecule type" value="Genomic_DNA"/>
</dbReference>
<evidence type="ECO:0000259" key="2">
    <source>
        <dbReference type="Pfam" id="PF22939"/>
    </source>
</evidence>
<dbReference type="InterPro" id="IPR027417">
    <property type="entry name" value="P-loop_NTPase"/>
</dbReference>
<reference evidence="4 5" key="1">
    <citation type="journal article" date="2015" name="Genome Announc.">
        <title>Genome sequence and annotation of Trichoderma parareesei, the ancestor of the cellulase producer Trichoderma reesei.</title>
        <authorList>
            <person name="Yang D."/>
            <person name="Pomraning K."/>
            <person name="Kopchinskiy A."/>
            <person name="Karimi Aghcheh R."/>
            <person name="Atanasova L."/>
            <person name="Chenthamara K."/>
            <person name="Baker S.E."/>
            <person name="Zhang R."/>
            <person name="Shen Q."/>
            <person name="Freitag M."/>
            <person name="Kubicek C.P."/>
            <person name="Druzhinina I.S."/>
        </authorList>
    </citation>
    <scope>NUCLEOTIDE SEQUENCE [LARGE SCALE GENOMIC DNA]</scope>
    <source>
        <strain evidence="4 5">CBS 125925</strain>
    </source>
</reference>
<evidence type="ECO:0000259" key="3">
    <source>
        <dbReference type="Pfam" id="PF24883"/>
    </source>
</evidence>
<dbReference type="InterPro" id="IPR056884">
    <property type="entry name" value="NPHP3-like_N"/>
</dbReference>
<dbReference type="SUPFAM" id="SSF50998">
    <property type="entry name" value="Quinoprotein alcohol dehydrogenase-like"/>
    <property type="match status" value="1"/>
</dbReference>
<name>A0A2H2ZEE5_TRIPA</name>
<dbReference type="InterPro" id="IPR011047">
    <property type="entry name" value="Quinoprotein_ADH-like_sf"/>
</dbReference>
<dbReference type="PANTHER" id="PTHR10039">
    <property type="entry name" value="AMELOGENIN"/>
    <property type="match status" value="1"/>
</dbReference>
<feature type="domain" description="Nephrocystin 3-like N-terminal" evidence="3">
    <location>
        <begin position="282"/>
        <end position="442"/>
    </location>
</feature>
<organism evidence="4 5">
    <name type="scientific">Trichoderma parareesei</name>
    <name type="common">Filamentous fungus</name>
    <dbReference type="NCBI Taxonomy" id="858221"/>
    <lineage>
        <taxon>Eukaryota</taxon>
        <taxon>Fungi</taxon>
        <taxon>Dikarya</taxon>
        <taxon>Ascomycota</taxon>
        <taxon>Pezizomycotina</taxon>
        <taxon>Sordariomycetes</taxon>
        <taxon>Hypocreomycetidae</taxon>
        <taxon>Hypocreales</taxon>
        <taxon>Hypocreaceae</taxon>
        <taxon>Trichoderma</taxon>
    </lineage>
</organism>
<dbReference type="Pfam" id="PF24883">
    <property type="entry name" value="NPHP3_N"/>
    <property type="match status" value="1"/>
</dbReference>
<dbReference type="InterPro" id="IPR029058">
    <property type="entry name" value="AB_hydrolase_fold"/>
</dbReference>
<dbReference type="Gene3D" id="2.130.10.10">
    <property type="entry name" value="YVTN repeat-like/Quinoprotein amine dehydrogenase"/>
    <property type="match status" value="2"/>
</dbReference>
<dbReference type="SUPFAM" id="SSF52540">
    <property type="entry name" value="P-loop containing nucleoside triphosphate hydrolases"/>
    <property type="match status" value="1"/>
</dbReference>
<dbReference type="Pfam" id="PF22939">
    <property type="entry name" value="WHD_GPIID"/>
    <property type="match status" value="1"/>
</dbReference>
<dbReference type="SUPFAM" id="SSF53474">
    <property type="entry name" value="alpha/beta-Hydrolases"/>
    <property type="match status" value="1"/>
</dbReference>
<comment type="caution">
    <text evidence="4">The sequence shown here is derived from an EMBL/GenBank/DDBJ whole genome shotgun (WGS) entry which is preliminary data.</text>
</comment>
<dbReference type="Proteomes" id="UP000219286">
    <property type="component" value="Unassembled WGS sequence"/>
</dbReference>
<dbReference type="PANTHER" id="PTHR10039:SF16">
    <property type="entry name" value="GPI INOSITOL-DEACYLASE"/>
    <property type="match status" value="1"/>
</dbReference>
<dbReference type="InterPro" id="IPR054471">
    <property type="entry name" value="GPIID_WHD"/>
</dbReference>
<dbReference type="Gene3D" id="3.40.50.300">
    <property type="entry name" value="P-loop containing nucleotide triphosphate hydrolases"/>
    <property type="match status" value="1"/>
</dbReference>
<accession>A0A2H2ZEE5</accession>
<evidence type="ECO:0008006" key="6">
    <source>
        <dbReference type="Google" id="ProtNLM"/>
    </source>
</evidence>
<sequence>MIFIHGLGGGSIKTWCDSSGPAPPSCWPRDWLPADAEFKHVRIHTFGYEADWRERTPSILSVHDFAQSLLGEMMNHQLIKRSDAGIVLVGHSMGGCVAKKAYILARQDPACADLASRFHSMFFLATPHRGSELGKVLRNLLLVTGVSKPYVKDLVANSGPVLEVNEAFHQYASDLHLWSFFESLPMSDYSNILVVDKHSATLGFDNESVSLMDADHRTICKFKYQSDHNYRKLRNALLSAVEMIKSSSPRMVAKARLGPYLGVDDSFEDDLIMHREARRPESCAWVVQDPGFRNWTLFDPESPPIYWLVAGMGAGKSIMCSRVIDYLSEQSEPIRCSYFFIKRGKGEMRNLSTLFLSIAFQMGLQDAQVRRAITRLQEGGVSWEGQTDKLIWRKLFQEAIFNVKSPLPHFWVIDGLDEYSGDSDIYQFLEQLPQHVRVFIASQHTPEIQEGMLSLGQRVSIRMVDTSHTVSDMRAVVKARLEQLNHLDTGDDLISRIVEKSNGSFVWIRLVLKELETAFTDEDIEAILEEVPSDLHKMYARILQSIEKDKRRAKLAKSILTWITLAQRPMTIEELRGAVQMDIRASPQKMVHAAVTACGQFVMIDQRLRLHLIHDTARQFLCRADLQSQFAITPAKDHGHLAALCLAYLAKHLAIDRSAQRTESSFLWYAAECFSQHLAKSDAGEPLYPGTITQFLDEWVLHWIESFAQRRKLGAAVQSALNIEEYANRGKDEGTWSDHDIVRLKGWTSDISRVVLNFREPLLKSPAAIHHLVPPFCPTESLIHRHASSLEDAELAILGSRDQQWNECLVCIEHEALVEVVACGRHHAAIGLSIGFITVYDMALLQSTIEVKFLNSQLKLVGFGCDDKYLAATGFGQAAIWDTKTGTLRYTFDCGPVLAFSFSMNHFITVSLSGLTEQRNLETKELVILPWSTFDNTSIEAPLPSSAACEARSDETCPQRFAVAFYSSGDIYLMDINERSVQGVLHTPGPHLAKEFSFNPSPAKHLLAASYTGGGLAIFDTSTMCQIYYKPDMFANHVSWTTDGRHLVIGLGETAYTLEVYKVWISDAVSLDFVCQVDHPGIPITPLVVGSRGNRIIGAHSRQSRIWEFPMLDLKGGEESEDATADDDCHKPELLPRECRAASGSKNASIAVMALSVNGRAVFCGTNSGEVVAFSALDGSRIAVLHQEHKCAITRLIMVQGTEGALIITGDEDGFVVFAETVHERDVWASARIELKARCGNFVEQMLLSPSKDRLLVITLSASELWSLPSKQKLESLRVPRSSANLRRAVQFPLMDDRFIILEDSRSHVFYWRDFTRASEGTLSLFRDGRLPEPEYATNASYLSNDCVVVEKLADPLTGIRTNCWDTNSFLAAGEQAVEAIPRRGLQALSCVLGDIISVIDSTLVFLHKERWVSTVDLDTFHLTMEVRRHFFIPPEWVSVLGSVVCALTPEMNLVFASKQHVAVVKGWMGKWETDLLGHFDMDAEWEEYAGTDIWVTGRPLR</sequence>
<gene>
    <name evidence="4" type="ORF">A9Z42_0036960</name>
</gene>
<dbReference type="OrthoDB" id="194358at2759"/>
<evidence type="ECO:0000256" key="1">
    <source>
        <dbReference type="ARBA" id="ARBA00022737"/>
    </source>
</evidence>
<proteinExistence type="predicted"/>
<evidence type="ECO:0000313" key="4">
    <source>
        <dbReference type="EMBL" id="OTA03252.1"/>
    </source>
</evidence>
<feature type="domain" description="GPI inositol-deacylase winged helix" evidence="2">
    <location>
        <begin position="550"/>
        <end position="633"/>
    </location>
</feature>
<keyword evidence="5" id="KW-1185">Reference proteome</keyword>
<dbReference type="Gene3D" id="3.40.50.1820">
    <property type="entry name" value="alpha/beta hydrolase"/>
    <property type="match status" value="1"/>
</dbReference>
<evidence type="ECO:0000313" key="5">
    <source>
        <dbReference type="Proteomes" id="UP000219286"/>
    </source>
</evidence>
<dbReference type="InterPro" id="IPR015943">
    <property type="entry name" value="WD40/YVTN_repeat-like_dom_sf"/>
</dbReference>